<protein>
    <submittedName>
        <fullName evidence="2">Uncharacterized protein</fullName>
    </submittedName>
</protein>
<organism evidence="2 3">
    <name type="scientific">Araneus ventricosus</name>
    <name type="common">Orbweaver spider</name>
    <name type="synonym">Epeira ventricosa</name>
    <dbReference type="NCBI Taxonomy" id="182803"/>
    <lineage>
        <taxon>Eukaryota</taxon>
        <taxon>Metazoa</taxon>
        <taxon>Ecdysozoa</taxon>
        <taxon>Arthropoda</taxon>
        <taxon>Chelicerata</taxon>
        <taxon>Arachnida</taxon>
        <taxon>Araneae</taxon>
        <taxon>Araneomorphae</taxon>
        <taxon>Entelegynae</taxon>
        <taxon>Araneoidea</taxon>
        <taxon>Araneidae</taxon>
        <taxon>Araneus</taxon>
    </lineage>
</organism>
<dbReference type="EMBL" id="BGPR01077860">
    <property type="protein sequence ID" value="GBL67699.1"/>
    <property type="molecule type" value="Genomic_DNA"/>
</dbReference>
<feature type="region of interest" description="Disordered" evidence="1">
    <location>
        <begin position="96"/>
        <end position="117"/>
    </location>
</feature>
<evidence type="ECO:0000313" key="3">
    <source>
        <dbReference type="Proteomes" id="UP000499080"/>
    </source>
</evidence>
<comment type="caution">
    <text evidence="2">The sequence shown here is derived from an EMBL/GenBank/DDBJ whole genome shotgun (WGS) entry which is preliminary data.</text>
</comment>
<evidence type="ECO:0000256" key="1">
    <source>
        <dbReference type="SAM" id="MobiDB-lite"/>
    </source>
</evidence>
<name>A0A4Y1ZUD2_ARAVE</name>
<keyword evidence="3" id="KW-1185">Reference proteome</keyword>
<dbReference type="AlphaFoldDB" id="A0A4Y1ZUD2"/>
<accession>A0A4Y1ZUD2</accession>
<reference evidence="2 3" key="1">
    <citation type="journal article" date="2019" name="Sci. Rep.">
        <title>Orb-weaving spider Araneus ventricosus genome elucidates the spidroin gene catalogue.</title>
        <authorList>
            <person name="Kono N."/>
            <person name="Nakamura H."/>
            <person name="Ohtoshi R."/>
            <person name="Moran D.A.P."/>
            <person name="Shinohara A."/>
            <person name="Yoshida Y."/>
            <person name="Fujiwara M."/>
            <person name="Mori M."/>
            <person name="Tomita M."/>
            <person name="Arakawa K."/>
        </authorList>
    </citation>
    <scope>NUCLEOTIDE SEQUENCE [LARGE SCALE GENOMIC DNA]</scope>
</reference>
<proteinExistence type="predicted"/>
<gene>
    <name evidence="2" type="ORF">AVEN_239590_1</name>
</gene>
<evidence type="ECO:0000313" key="2">
    <source>
        <dbReference type="EMBL" id="GBL67699.1"/>
    </source>
</evidence>
<feature type="compositionally biased region" description="Polar residues" evidence="1">
    <location>
        <begin position="97"/>
        <end position="112"/>
    </location>
</feature>
<sequence>MVRVSAILVIIPQKIVVARGFVGWLERSGKMSVNARLSKEASRRTEMGFYRLCMRRGDSTSGRIQMGCYRLCMRRGDSTSGRIQMGCYRLCMRRGDSTSGRIQSGNKSSTTQVDRRKTDSGNRALVILLAMTGQPCRIQTFLNSLLPRSLQRI</sequence>
<dbReference type="Proteomes" id="UP000499080">
    <property type="component" value="Unassembled WGS sequence"/>
</dbReference>